<feature type="domain" description="Thyroglobulin type-1" evidence="9">
    <location>
        <begin position="201"/>
        <end position="262"/>
    </location>
</feature>
<evidence type="ECO:0000313" key="11">
    <source>
        <dbReference type="Proteomes" id="UP000694700"/>
    </source>
</evidence>
<comment type="caution">
    <text evidence="6">Lacks conserved residue(s) required for the propagation of feature annotation.</text>
</comment>
<dbReference type="GO" id="GO:0006886">
    <property type="term" value="P:intracellular protein transport"/>
    <property type="evidence" value="ECO:0007669"/>
    <property type="project" value="InterPro"/>
</dbReference>
<dbReference type="Proteomes" id="UP000694700">
    <property type="component" value="Unplaced"/>
</dbReference>
<feature type="region of interest" description="Disordered" evidence="7">
    <location>
        <begin position="97"/>
        <end position="118"/>
    </location>
</feature>
<evidence type="ECO:0000256" key="5">
    <source>
        <dbReference type="PIRSR" id="PIRSR001992-1"/>
    </source>
</evidence>
<evidence type="ECO:0000256" key="7">
    <source>
        <dbReference type="SAM" id="MobiDB-lite"/>
    </source>
</evidence>
<evidence type="ECO:0000256" key="4">
    <source>
        <dbReference type="ARBA" id="ARBA00023157"/>
    </source>
</evidence>
<evidence type="ECO:0000256" key="2">
    <source>
        <dbReference type="ARBA" id="ARBA00022525"/>
    </source>
</evidence>
<keyword evidence="3" id="KW-0677">Repeat</keyword>
<keyword evidence="8" id="KW-1133">Transmembrane helix</keyword>
<dbReference type="GO" id="GO:0035718">
    <property type="term" value="F:macrophage migration inhibitory factor binding"/>
    <property type="evidence" value="ECO:0007669"/>
    <property type="project" value="InterPro"/>
</dbReference>
<dbReference type="PANTHER" id="PTHR12352:SF3">
    <property type="entry name" value="NIDOGEN-2"/>
    <property type="match status" value="1"/>
</dbReference>
<sequence length="263" mass="29355">MDEHQDEALLQRVPSQETIVNRGRSANGKALKVTGLTVLACLLLAGQALTAYLVWGQKEHISALTTGQEKLKTELTRKMSGAPPKAMHLPMHSMPLLKDFSDESSDQTSNKKSSIPLTKLRPIFTNQREGSGQLDASRLNRKKMQLPMRSLPLLVDVDEEVKNSPESGETHTYTHTHTHSDPFRCLYNTHVLVSAAAVEVQSKCQLESQKEVRPGFYKPQCDEQGNYLPMQCWHSTGYCWCVDKDGTEIPDTRIRGGPLPQCS</sequence>
<accession>A0A8C1Y8B2</accession>
<dbReference type="Pfam" id="PF00086">
    <property type="entry name" value="Thyroglobulin_1"/>
    <property type="match status" value="1"/>
</dbReference>
<dbReference type="PROSITE" id="PS00484">
    <property type="entry name" value="THYROGLOBULIN_1_1"/>
    <property type="match status" value="1"/>
</dbReference>
<dbReference type="InterPro" id="IPR015386">
    <property type="entry name" value="MHC_II-assoc_invar/CLIP_MHC-bd"/>
</dbReference>
<evidence type="ECO:0000313" key="10">
    <source>
        <dbReference type="Ensembl" id="ENSCCRP00015092687.1"/>
    </source>
</evidence>
<dbReference type="Ensembl" id="ENSCCRT00015095666.1">
    <property type="protein sequence ID" value="ENSCCRP00015092687.1"/>
    <property type="gene ID" value="ENSCCRG00015037368.1"/>
</dbReference>
<keyword evidence="2" id="KW-0964">Secreted</keyword>
<dbReference type="InterPro" id="IPR000716">
    <property type="entry name" value="Thyroglobulin_1"/>
</dbReference>
<dbReference type="PIRSF" id="PIRSF001992">
    <property type="entry name" value="CD74_antigen"/>
    <property type="match status" value="1"/>
</dbReference>
<dbReference type="PROSITE" id="PS51162">
    <property type="entry name" value="THYROGLOBULIN_1_2"/>
    <property type="match status" value="1"/>
</dbReference>
<dbReference type="GO" id="GO:0016020">
    <property type="term" value="C:membrane"/>
    <property type="evidence" value="ECO:0007669"/>
    <property type="project" value="InterPro"/>
</dbReference>
<dbReference type="GO" id="GO:0005615">
    <property type="term" value="C:extracellular space"/>
    <property type="evidence" value="ECO:0007669"/>
    <property type="project" value="TreeGrafter"/>
</dbReference>
<dbReference type="Pfam" id="PF09307">
    <property type="entry name" value="MHC2-interact"/>
    <property type="match status" value="1"/>
</dbReference>
<dbReference type="GO" id="GO:0019882">
    <property type="term" value="P:antigen processing and presentation"/>
    <property type="evidence" value="ECO:0007669"/>
    <property type="project" value="InterPro"/>
</dbReference>
<dbReference type="SMART" id="SM00211">
    <property type="entry name" value="TY"/>
    <property type="match status" value="1"/>
</dbReference>
<dbReference type="InterPro" id="IPR036857">
    <property type="entry name" value="Thyroglobulin_1_sf"/>
</dbReference>
<gene>
    <name evidence="10" type="primary">cd74a</name>
</gene>
<evidence type="ECO:0000256" key="8">
    <source>
        <dbReference type="SAM" id="Phobius"/>
    </source>
</evidence>
<keyword evidence="8" id="KW-0812">Transmembrane</keyword>
<keyword evidence="4 5" id="KW-1015">Disulfide bond</keyword>
<reference evidence="10" key="1">
    <citation type="submission" date="2025-08" db="UniProtKB">
        <authorList>
            <consortium name="Ensembl"/>
        </authorList>
    </citation>
    <scope>IDENTIFICATION</scope>
</reference>
<comment type="subcellular location">
    <subcellularLocation>
        <location evidence="1">Secreted</location>
    </subcellularLocation>
</comment>
<dbReference type="InterPro" id="IPR043530">
    <property type="entry name" value="CD74_antigen"/>
</dbReference>
<evidence type="ECO:0000256" key="6">
    <source>
        <dbReference type="PROSITE-ProRule" id="PRU00500"/>
    </source>
</evidence>
<dbReference type="PANTHER" id="PTHR12352">
    <property type="entry name" value="SECRETED MODULAR CALCIUM-BINDING PROTEIN"/>
    <property type="match status" value="1"/>
</dbReference>
<keyword evidence="8" id="KW-0472">Membrane</keyword>
<name>A0A8C1Y8B2_CYPCA</name>
<dbReference type="GO" id="GO:0006955">
    <property type="term" value="P:immune response"/>
    <property type="evidence" value="ECO:0007669"/>
    <property type="project" value="InterPro"/>
</dbReference>
<protein>
    <submittedName>
        <fullName evidence="10">H-2 class II histocompatibility antigen gamma chain-like</fullName>
    </submittedName>
</protein>
<dbReference type="InterPro" id="IPR051950">
    <property type="entry name" value="Dev_reg/Prot_inhib"/>
</dbReference>
<dbReference type="AlphaFoldDB" id="A0A8C1Y8B2"/>
<feature type="transmembrane region" description="Helical" evidence="8">
    <location>
        <begin position="33"/>
        <end position="55"/>
    </location>
</feature>
<proteinExistence type="predicted"/>
<organism evidence="10 11">
    <name type="scientific">Cyprinus carpio</name>
    <name type="common">Common carp</name>
    <dbReference type="NCBI Taxonomy" id="7962"/>
    <lineage>
        <taxon>Eukaryota</taxon>
        <taxon>Metazoa</taxon>
        <taxon>Chordata</taxon>
        <taxon>Craniata</taxon>
        <taxon>Vertebrata</taxon>
        <taxon>Euteleostomi</taxon>
        <taxon>Actinopterygii</taxon>
        <taxon>Neopterygii</taxon>
        <taxon>Teleostei</taxon>
        <taxon>Ostariophysi</taxon>
        <taxon>Cypriniformes</taxon>
        <taxon>Cyprinidae</taxon>
        <taxon>Cyprininae</taxon>
        <taxon>Cyprinus</taxon>
    </lineage>
</organism>
<evidence type="ECO:0000259" key="9">
    <source>
        <dbReference type="PROSITE" id="PS51162"/>
    </source>
</evidence>
<evidence type="ECO:0000256" key="3">
    <source>
        <dbReference type="ARBA" id="ARBA00022737"/>
    </source>
</evidence>
<dbReference type="CDD" id="cd00191">
    <property type="entry name" value="TY"/>
    <property type="match status" value="1"/>
</dbReference>
<feature type="disulfide bond" evidence="5 6">
    <location>
        <begin position="232"/>
        <end position="239"/>
    </location>
</feature>
<feature type="compositionally biased region" description="Polar residues" evidence="7">
    <location>
        <begin position="106"/>
        <end position="116"/>
    </location>
</feature>
<feature type="disulfide bond" evidence="5">
    <location>
        <begin position="204"/>
        <end position="221"/>
    </location>
</feature>
<dbReference type="SUPFAM" id="SSF57610">
    <property type="entry name" value="Thyroglobulin type-1 domain"/>
    <property type="match status" value="1"/>
</dbReference>
<evidence type="ECO:0000256" key="1">
    <source>
        <dbReference type="ARBA" id="ARBA00004613"/>
    </source>
</evidence>
<dbReference type="GO" id="GO:0042289">
    <property type="term" value="F:MHC class II protein binding"/>
    <property type="evidence" value="ECO:0007669"/>
    <property type="project" value="InterPro"/>
</dbReference>
<dbReference type="Gene3D" id="4.10.800.10">
    <property type="entry name" value="Thyroglobulin type-1"/>
    <property type="match status" value="1"/>
</dbReference>